<dbReference type="Gene3D" id="3.40.50.300">
    <property type="entry name" value="P-loop containing nucleotide triphosphate hydrolases"/>
    <property type="match status" value="1"/>
</dbReference>
<keyword evidence="6 10" id="KW-0690">Ribosome biogenesis</keyword>
<comment type="similarity">
    <text evidence="3 10">Belongs to the UTP25 family.</text>
</comment>
<evidence type="ECO:0000256" key="3">
    <source>
        <dbReference type="ARBA" id="ARBA00009223"/>
    </source>
</evidence>
<dbReference type="EMBL" id="AZGZ01000002">
    <property type="protein sequence ID" value="KZZ97241.1"/>
    <property type="molecule type" value="Genomic_DNA"/>
</dbReference>
<keyword evidence="8 10" id="KW-0539">Nucleus</keyword>
<dbReference type="Pfam" id="PF22916">
    <property type="entry name" value="UTP25_NTPase-like"/>
    <property type="match status" value="1"/>
</dbReference>
<feature type="compositionally biased region" description="Gly residues" evidence="11">
    <location>
        <begin position="1"/>
        <end position="12"/>
    </location>
</feature>
<evidence type="ECO:0000256" key="9">
    <source>
        <dbReference type="ARBA" id="ARBA00023274"/>
    </source>
</evidence>
<dbReference type="PANTHER" id="PTHR12933:SF0">
    <property type="entry name" value="U3 SMALL NUCLEOLAR RNA-ASSOCIATED PROTEIN 25 HOMOLOG"/>
    <property type="match status" value="1"/>
</dbReference>
<accession>A0A168D0T2</accession>
<comment type="caution">
    <text evidence="14">The sequence shown here is derived from an EMBL/GenBank/DDBJ whole genome shotgun (WGS) entry which is preliminary data.</text>
</comment>
<dbReference type="Proteomes" id="UP000242877">
    <property type="component" value="Unassembled WGS sequence"/>
</dbReference>
<organism evidence="14 15">
    <name type="scientific">Ascosphaera apis ARSEF 7405</name>
    <dbReference type="NCBI Taxonomy" id="392613"/>
    <lineage>
        <taxon>Eukaryota</taxon>
        <taxon>Fungi</taxon>
        <taxon>Dikarya</taxon>
        <taxon>Ascomycota</taxon>
        <taxon>Pezizomycotina</taxon>
        <taxon>Eurotiomycetes</taxon>
        <taxon>Eurotiomycetidae</taxon>
        <taxon>Onygenales</taxon>
        <taxon>Ascosphaeraceae</taxon>
        <taxon>Ascosphaera</taxon>
    </lineage>
</organism>
<feature type="compositionally biased region" description="Acidic residues" evidence="11">
    <location>
        <begin position="145"/>
        <end position="163"/>
    </location>
</feature>
<feature type="compositionally biased region" description="Basic and acidic residues" evidence="11">
    <location>
        <begin position="104"/>
        <end position="116"/>
    </location>
</feature>
<dbReference type="InterPro" id="IPR027417">
    <property type="entry name" value="P-loop_NTPase"/>
</dbReference>
<evidence type="ECO:0000259" key="13">
    <source>
        <dbReference type="Pfam" id="PF22916"/>
    </source>
</evidence>
<evidence type="ECO:0000256" key="5">
    <source>
        <dbReference type="ARBA" id="ARBA00015422"/>
    </source>
</evidence>
<evidence type="ECO:0000256" key="8">
    <source>
        <dbReference type="ARBA" id="ARBA00023242"/>
    </source>
</evidence>
<evidence type="ECO:0000256" key="11">
    <source>
        <dbReference type="SAM" id="MobiDB-lite"/>
    </source>
</evidence>
<dbReference type="GO" id="GO:0034511">
    <property type="term" value="F:U3 snoRNA binding"/>
    <property type="evidence" value="ECO:0007669"/>
    <property type="project" value="InterPro"/>
</dbReference>
<sequence>MAFRGSRGGRGGRGGRGRGGRGRGRVATFEASRISDTTNDQTLLDPTEQIAEGEEQEEDDQEALDDISSSESEDESTAVEKPYGTLLGLFKVDEQGPARKRRKLDSAKAHAERETSDVISSNDAFDQEHEQNGTEFNDLEQRDASDDEDEVDGHMSDDDEDENLEHNDRDPFDRHVNIQDDAVLAQTVQSITENGWKTSKTLLSQNLRAVTAYPHNAEEPTGLTGVSSSKGLMLKRKLLGSAEKHIKRLNSLETVLAPRIFDYQDLLFNGRSISNASSLRDLYSLHAINHVMKTRDRVLKNNSRAQKDTSADLDLRDQGFTRPKVLIIVPTRQACVKVMDSVAKLYPADQHENKKRFLDSFDGVDDPSWERKPEDYRELFGGNDDDNFRLGVKFTRKTIKYFSQFYNSDIILASPLGLRLAMDKDDGKKQDHDFLSSIEVAIVDHTDALLMQNWEHVEYIFEHLNLQPKEAHGCDFSRVRSWYLDGNAKYIRQTLVFSSFATPEINSLFSTHMLNIAGKVKITPTYDGAISSLPLPIPVRQTFTRFDVTSPAKDPDARFKYFTNAVLPSLIKHISGSGRNPTGIFVFIPSYLDFVRVRNYFATSTQTENISFGAISEYTAVPDFSRARSHFASGRHSVLLYTERAHHFKRAVFRGVKRIVMYGLPENAEFYKEIMGYLARDPAAAAEIAAGPGARILFSKFDALKVERTIGTERMAKLFRETQFTVT</sequence>
<dbReference type="InterPro" id="IPR053939">
    <property type="entry name" value="UTP25_C"/>
</dbReference>
<feature type="region of interest" description="Disordered" evidence="11">
    <location>
        <begin position="1"/>
        <end position="172"/>
    </location>
</feature>
<evidence type="ECO:0000256" key="6">
    <source>
        <dbReference type="ARBA" id="ARBA00022517"/>
    </source>
</evidence>
<dbReference type="OrthoDB" id="10264378at2759"/>
<feature type="compositionally biased region" description="Polar residues" evidence="11">
    <location>
        <begin position="34"/>
        <end position="44"/>
    </location>
</feature>
<dbReference type="Pfam" id="PF06862">
    <property type="entry name" value="Utp25_C"/>
    <property type="match status" value="1"/>
</dbReference>
<evidence type="ECO:0000259" key="12">
    <source>
        <dbReference type="Pfam" id="PF06862"/>
    </source>
</evidence>
<gene>
    <name evidence="14" type="ORF">AAP_00884</name>
</gene>
<dbReference type="PANTHER" id="PTHR12933">
    <property type="entry name" value="ORF PROTEIN-RELATED"/>
    <property type="match status" value="1"/>
</dbReference>
<feature type="domain" description="UTP25 NTP hydrolase-like" evidence="13">
    <location>
        <begin position="263"/>
        <end position="520"/>
    </location>
</feature>
<protein>
    <recommendedName>
        <fullName evidence="5 10">U3 small nucleolar RNA-associated protein 25</fullName>
        <shortName evidence="10">U3 snoRNA-associated protein 25</shortName>
    </recommendedName>
</protein>
<evidence type="ECO:0000256" key="7">
    <source>
        <dbReference type="ARBA" id="ARBA00022552"/>
    </source>
</evidence>
<dbReference type="InterPro" id="IPR010678">
    <property type="entry name" value="UTP25"/>
</dbReference>
<evidence type="ECO:0000256" key="2">
    <source>
        <dbReference type="ARBA" id="ARBA00004604"/>
    </source>
</evidence>
<proteinExistence type="inferred from homology"/>
<dbReference type="GO" id="GO:0019843">
    <property type="term" value="F:rRNA binding"/>
    <property type="evidence" value="ECO:0007669"/>
    <property type="project" value="TreeGrafter"/>
</dbReference>
<feature type="compositionally biased region" description="Acidic residues" evidence="11">
    <location>
        <begin position="51"/>
        <end position="65"/>
    </location>
</feature>
<evidence type="ECO:0000256" key="10">
    <source>
        <dbReference type="RuleBase" id="RU365070"/>
    </source>
</evidence>
<dbReference type="VEuPathDB" id="FungiDB:AAP_00884"/>
<comment type="subunit">
    <text evidence="4 10">Component of the ribosomal small subunit (SSU) processome composed of at least 40 protein subunits and snoRNA U3.</text>
</comment>
<dbReference type="GO" id="GO:0000462">
    <property type="term" value="P:maturation of SSU-rRNA from tricistronic rRNA transcript (SSU-rRNA, 5.8S rRNA, LSU-rRNA)"/>
    <property type="evidence" value="ECO:0007669"/>
    <property type="project" value="TreeGrafter"/>
</dbReference>
<evidence type="ECO:0000256" key="4">
    <source>
        <dbReference type="ARBA" id="ARBA00011192"/>
    </source>
</evidence>
<keyword evidence="9 10" id="KW-0687">Ribonucleoprotein</keyword>
<name>A0A168D0T2_9EURO</name>
<dbReference type="FunFam" id="3.40.50.300:FF:002356">
    <property type="entry name" value="U3 small nucleolar RNA-associated protein 25"/>
    <property type="match status" value="1"/>
</dbReference>
<dbReference type="AlphaFoldDB" id="A0A168D0T2"/>
<feature type="domain" description="UTP25 C-terminal" evidence="12">
    <location>
        <begin position="536"/>
        <end position="722"/>
    </location>
</feature>
<comment type="subcellular location">
    <subcellularLocation>
        <location evidence="2 10">Nucleus</location>
        <location evidence="2 10">Nucleolus</location>
    </subcellularLocation>
</comment>
<reference evidence="14 15" key="1">
    <citation type="journal article" date="2016" name="Genome Biol. Evol.">
        <title>Divergent and convergent evolution of fungal pathogenicity.</title>
        <authorList>
            <person name="Shang Y."/>
            <person name="Xiao G."/>
            <person name="Zheng P."/>
            <person name="Cen K."/>
            <person name="Zhan S."/>
            <person name="Wang C."/>
        </authorList>
    </citation>
    <scope>NUCLEOTIDE SEQUENCE [LARGE SCALE GENOMIC DNA]</scope>
    <source>
        <strain evidence="14 15">ARSEF 7405</strain>
    </source>
</reference>
<evidence type="ECO:0000313" key="15">
    <source>
        <dbReference type="Proteomes" id="UP000242877"/>
    </source>
</evidence>
<dbReference type="InterPro" id="IPR053940">
    <property type="entry name" value="UTP25_NTPase-like"/>
</dbReference>
<keyword evidence="15" id="KW-1185">Reference proteome</keyword>
<dbReference type="GO" id="GO:0032040">
    <property type="term" value="C:small-subunit processome"/>
    <property type="evidence" value="ECO:0007669"/>
    <property type="project" value="TreeGrafter"/>
</dbReference>
<keyword evidence="7 10" id="KW-0698">rRNA processing</keyword>
<comment type="function">
    <text evidence="1 10">DEAD-box RNA helicase-like protein required for pre-18S rRNA processing, specifically at sites A0, A1, and A2.</text>
</comment>
<evidence type="ECO:0000313" key="14">
    <source>
        <dbReference type="EMBL" id="KZZ97241.1"/>
    </source>
</evidence>
<feature type="compositionally biased region" description="Basic residues" evidence="11">
    <location>
        <begin position="13"/>
        <end position="24"/>
    </location>
</feature>
<evidence type="ECO:0000256" key="1">
    <source>
        <dbReference type="ARBA" id="ARBA00002883"/>
    </source>
</evidence>